<dbReference type="AlphaFoldDB" id="A0A074Y494"/>
<dbReference type="PANTHER" id="PTHR47843:SF2">
    <property type="entry name" value="BTB DOMAIN-CONTAINING PROTEIN"/>
    <property type="match status" value="1"/>
</dbReference>
<dbReference type="HOGENOM" id="CLU_1767718_0_0_1"/>
<organism evidence="3 4">
    <name type="scientific">Aureobasidium subglaciale (strain EXF-2481)</name>
    <name type="common">Aureobasidium pullulans var. subglaciale</name>
    <dbReference type="NCBI Taxonomy" id="1043005"/>
    <lineage>
        <taxon>Eukaryota</taxon>
        <taxon>Fungi</taxon>
        <taxon>Dikarya</taxon>
        <taxon>Ascomycota</taxon>
        <taxon>Pezizomycotina</taxon>
        <taxon>Dothideomycetes</taxon>
        <taxon>Dothideomycetidae</taxon>
        <taxon>Dothideales</taxon>
        <taxon>Saccotheciaceae</taxon>
        <taxon>Aureobasidium</taxon>
    </lineage>
</organism>
<dbReference type="InterPro" id="IPR000210">
    <property type="entry name" value="BTB/POZ_dom"/>
</dbReference>
<dbReference type="OrthoDB" id="1022638at2759"/>
<reference evidence="3 4" key="1">
    <citation type="journal article" date="2014" name="BMC Genomics">
        <title>Genome sequencing of four Aureobasidium pullulans varieties: biotechnological potential, stress tolerance, and description of new species.</title>
        <authorList>
            <person name="Gostin Ar C."/>
            <person name="Ohm R.A."/>
            <person name="Kogej T."/>
            <person name="Sonjak S."/>
            <person name="Turk M."/>
            <person name="Zajc J."/>
            <person name="Zalar P."/>
            <person name="Grube M."/>
            <person name="Sun H."/>
            <person name="Han J."/>
            <person name="Sharma A."/>
            <person name="Chiniquy J."/>
            <person name="Ngan C.Y."/>
            <person name="Lipzen A."/>
            <person name="Barry K."/>
            <person name="Grigoriev I.V."/>
            <person name="Gunde-Cimerman N."/>
        </authorList>
    </citation>
    <scope>NUCLEOTIDE SEQUENCE [LARGE SCALE GENOMIC DNA]</scope>
    <source>
        <strain evidence="3 4">EXF-2481</strain>
    </source>
</reference>
<dbReference type="Gene3D" id="3.30.710.10">
    <property type="entry name" value="Potassium Channel Kv1.1, Chain A"/>
    <property type="match status" value="1"/>
</dbReference>
<gene>
    <name evidence="3" type="ORF">AUEXF2481DRAFT_703362</name>
</gene>
<name>A0A074Y494_AURSE</name>
<dbReference type="RefSeq" id="XP_013339271.1">
    <property type="nucleotide sequence ID" value="XM_013483817.1"/>
</dbReference>
<evidence type="ECO:0000313" key="4">
    <source>
        <dbReference type="Proteomes" id="UP000030641"/>
    </source>
</evidence>
<dbReference type="GeneID" id="25370878"/>
<dbReference type="EMBL" id="KL584786">
    <property type="protein sequence ID" value="KEQ90769.1"/>
    <property type="molecule type" value="Genomic_DNA"/>
</dbReference>
<dbReference type="STRING" id="1043005.A0A074Y494"/>
<evidence type="ECO:0000313" key="3">
    <source>
        <dbReference type="EMBL" id="KEQ90769.1"/>
    </source>
</evidence>
<keyword evidence="4" id="KW-1185">Reference proteome</keyword>
<proteinExistence type="predicted"/>
<dbReference type="PROSITE" id="PS50097">
    <property type="entry name" value="BTB"/>
    <property type="match status" value="1"/>
</dbReference>
<sequence length="147" mass="16149">MAPTPPKTPKKASTAAKRVVSASPSSPATPGPRVRKSQRNAPALGNEMTTVIVGRGREKFLMHKSLVMSVSGFFALGLASSFKEAERGVFEMEEETPAAFSVFVHWIYTNRLFIKKTASPGSPAAEDDDEEWEYLLRLYTLGERLDS</sequence>
<accession>A0A074Y494</accession>
<feature type="compositionally biased region" description="Low complexity" evidence="1">
    <location>
        <begin position="11"/>
        <end position="32"/>
    </location>
</feature>
<dbReference type="SUPFAM" id="SSF54695">
    <property type="entry name" value="POZ domain"/>
    <property type="match status" value="1"/>
</dbReference>
<dbReference type="Pfam" id="PF00651">
    <property type="entry name" value="BTB"/>
    <property type="match status" value="1"/>
</dbReference>
<protein>
    <recommendedName>
        <fullName evidence="2">BTB domain-containing protein</fullName>
    </recommendedName>
</protein>
<dbReference type="InParanoid" id="A0A074Y494"/>
<evidence type="ECO:0000259" key="2">
    <source>
        <dbReference type="PROSITE" id="PS50097"/>
    </source>
</evidence>
<dbReference type="PANTHER" id="PTHR47843">
    <property type="entry name" value="BTB DOMAIN-CONTAINING PROTEIN-RELATED"/>
    <property type="match status" value="1"/>
</dbReference>
<feature type="domain" description="BTB" evidence="2">
    <location>
        <begin position="47"/>
        <end position="116"/>
    </location>
</feature>
<dbReference type="Proteomes" id="UP000030641">
    <property type="component" value="Unassembled WGS sequence"/>
</dbReference>
<dbReference type="CDD" id="cd18186">
    <property type="entry name" value="BTB_POZ_ZBTB_KLHL-like"/>
    <property type="match status" value="1"/>
</dbReference>
<dbReference type="InterPro" id="IPR011333">
    <property type="entry name" value="SKP1/BTB/POZ_sf"/>
</dbReference>
<evidence type="ECO:0000256" key="1">
    <source>
        <dbReference type="SAM" id="MobiDB-lite"/>
    </source>
</evidence>
<feature type="region of interest" description="Disordered" evidence="1">
    <location>
        <begin position="1"/>
        <end position="45"/>
    </location>
</feature>
<dbReference type="OMA" id="WILAHYL"/>